<protein>
    <recommendedName>
        <fullName evidence="6">FMN dependent NADH:quinone oxidoreductase</fullName>
        <ecNumber evidence="6">1.6.5.-</ecNumber>
    </recommendedName>
    <alternativeName>
        <fullName evidence="6">Azo-dye reductase</fullName>
    </alternativeName>
    <alternativeName>
        <fullName evidence="6">FMN-dependent NADH-azo compound oxidoreductase</fullName>
    </alternativeName>
    <alternativeName>
        <fullName evidence="6">FMN-dependent NADH-azoreductase</fullName>
        <ecNumber evidence="6">1.7.1.17</ecNumber>
    </alternativeName>
</protein>
<dbReference type="EC" id="1.7.1.17" evidence="6"/>
<dbReference type="InterPro" id="IPR029039">
    <property type="entry name" value="Flavoprotein-like_sf"/>
</dbReference>
<dbReference type="GO" id="GO:0016652">
    <property type="term" value="F:oxidoreductase activity, acting on NAD(P)H as acceptor"/>
    <property type="evidence" value="ECO:0007669"/>
    <property type="project" value="UniProtKB-UniRule"/>
</dbReference>
<dbReference type="InterPro" id="IPR023048">
    <property type="entry name" value="NADH:quinone_OxRdtase_FMN_depd"/>
</dbReference>
<gene>
    <name evidence="6" type="primary">azoR</name>
    <name evidence="8" type="ORF">IAA21_01345</name>
</gene>
<organism evidence="8 9">
    <name type="scientific">Candidatus Blautia faecigallinarum</name>
    <dbReference type="NCBI Taxonomy" id="2838488"/>
    <lineage>
        <taxon>Bacteria</taxon>
        <taxon>Bacillati</taxon>
        <taxon>Bacillota</taxon>
        <taxon>Clostridia</taxon>
        <taxon>Lachnospirales</taxon>
        <taxon>Lachnospiraceae</taxon>
        <taxon>Blautia</taxon>
    </lineage>
</organism>
<keyword evidence="2 6" id="KW-0288">FMN</keyword>
<dbReference type="Gene3D" id="3.40.50.360">
    <property type="match status" value="1"/>
</dbReference>
<comment type="cofactor">
    <cofactor evidence="6">
        <name>FMN</name>
        <dbReference type="ChEBI" id="CHEBI:58210"/>
    </cofactor>
    <text evidence="6">Binds 1 FMN per subunit.</text>
</comment>
<dbReference type="PANTHER" id="PTHR43741">
    <property type="entry name" value="FMN-DEPENDENT NADH-AZOREDUCTASE 1"/>
    <property type="match status" value="1"/>
</dbReference>
<dbReference type="GO" id="GO:0016655">
    <property type="term" value="F:oxidoreductase activity, acting on NAD(P)H, quinone or similar compound as acceptor"/>
    <property type="evidence" value="ECO:0007669"/>
    <property type="project" value="InterPro"/>
</dbReference>
<dbReference type="Pfam" id="PF02525">
    <property type="entry name" value="Flavodoxin_2"/>
    <property type="match status" value="1"/>
</dbReference>
<comment type="caution">
    <text evidence="8">The sequence shown here is derived from an EMBL/GenBank/DDBJ whole genome shotgun (WGS) entry which is preliminary data.</text>
</comment>
<keyword evidence="1 6" id="KW-0285">Flavoprotein</keyword>
<dbReference type="InterPro" id="IPR050104">
    <property type="entry name" value="FMN-dep_NADH:Q_OxRdtase_AzoR1"/>
</dbReference>
<reference evidence="8" key="2">
    <citation type="submission" date="2021-04" db="EMBL/GenBank/DDBJ databases">
        <authorList>
            <person name="Gilroy R."/>
        </authorList>
    </citation>
    <scope>NUCLEOTIDE SEQUENCE</scope>
    <source>
        <strain evidence="8">14324</strain>
    </source>
</reference>
<comment type="function">
    <text evidence="6">Quinone reductase that provides resistance to thiol-specific stress caused by electrophilic quinones.</text>
</comment>
<evidence type="ECO:0000256" key="2">
    <source>
        <dbReference type="ARBA" id="ARBA00022643"/>
    </source>
</evidence>
<sequence length="200" mass="23024">MAKKLLVIDSCVRREESRTKQMLDAALETFKERHPDWETEILNLMELDLDYWRTDTLKARDALLEKKDYDDPIFRYAHQFHDADGIVVAAPFWDLSIPAVLKVYVENISVDGITFDCNAEGMYGLCRGKWMLFLTTRGGIWAGSDMEQGSTYMEALCRFFGVKEYHCIYADGIDIQELDGKAILEKAIRDTRSLCESLTL</sequence>
<evidence type="ECO:0000256" key="5">
    <source>
        <dbReference type="ARBA" id="ARBA00048542"/>
    </source>
</evidence>
<evidence type="ECO:0000313" key="9">
    <source>
        <dbReference type="Proteomes" id="UP000824041"/>
    </source>
</evidence>
<dbReference type="HAMAP" id="MF_01216">
    <property type="entry name" value="Azoreductase_type1"/>
    <property type="match status" value="1"/>
</dbReference>
<dbReference type="AlphaFoldDB" id="A0A9D2DR01"/>
<comment type="function">
    <text evidence="6">Also exhibits azoreductase activity. Catalyzes the reductive cleavage of the azo bond in aromatic azo compounds to the corresponding amines.</text>
</comment>
<keyword evidence="4 6" id="KW-0520">NAD</keyword>
<name>A0A9D2DR01_9FIRM</name>
<evidence type="ECO:0000256" key="4">
    <source>
        <dbReference type="ARBA" id="ARBA00023027"/>
    </source>
</evidence>
<feature type="binding site" evidence="6">
    <location>
        <begin position="136"/>
        <end position="139"/>
    </location>
    <ligand>
        <name>FMN</name>
        <dbReference type="ChEBI" id="CHEBI:58210"/>
    </ligand>
</feature>
<dbReference type="EMBL" id="DXBU01000017">
    <property type="protein sequence ID" value="HIZ21429.1"/>
    <property type="molecule type" value="Genomic_DNA"/>
</dbReference>
<feature type="domain" description="Flavodoxin-like fold" evidence="7">
    <location>
        <begin position="3"/>
        <end position="192"/>
    </location>
</feature>
<comment type="caution">
    <text evidence="6">Lacks conserved residue(s) required for the propagation of feature annotation.</text>
</comment>
<dbReference type="PANTHER" id="PTHR43741:SF4">
    <property type="entry name" value="FMN-DEPENDENT NADH:QUINONE OXIDOREDUCTASE"/>
    <property type="match status" value="1"/>
</dbReference>
<evidence type="ECO:0000256" key="6">
    <source>
        <dbReference type="HAMAP-Rule" id="MF_01216"/>
    </source>
</evidence>
<comment type="subunit">
    <text evidence="6">Homodimer.</text>
</comment>
<dbReference type="GO" id="GO:0009055">
    <property type="term" value="F:electron transfer activity"/>
    <property type="evidence" value="ECO:0007669"/>
    <property type="project" value="UniProtKB-UniRule"/>
</dbReference>
<dbReference type="GO" id="GO:0010181">
    <property type="term" value="F:FMN binding"/>
    <property type="evidence" value="ECO:0007669"/>
    <property type="project" value="UniProtKB-UniRule"/>
</dbReference>
<comment type="catalytic activity">
    <reaction evidence="6">
        <text>2 a quinone + NADH + H(+) = 2 a 1,4-benzosemiquinone + NAD(+)</text>
        <dbReference type="Rhea" id="RHEA:65952"/>
        <dbReference type="ChEBI" id="CHEBI:15378"/>
        <dbReference type="ChEBI" id="CHEBI:57540"/>
        <dbReference type="ChEBI" id="CHEBI:57945"/>
        <dbReference type="ChEBI" id="CHEBI:132124"/>
        <dbReference type="ChEBI" id="CHEBI:134225"/>
    </reaction>
</comment>
<evidence type="ECO:0000256" key="3">
    <source>
        <dbReference type="ARBA" id="ARBA00023002"/>
    </source>
</evidence>
<dbReference type="InterPro" id="IPR003680">
    <property type="entry name" value="Flavodoxin_fold"/>
</dbReference>
<comment type="similarity">
    <text evidence="6">Belongs to the azoreductase type 1 family.</text>
</comment>
<dbReference type="EC" id="1.6.5.-" evidence="6"/>
<keyword evidence="3 6" id="KW-0560">Oxidoreductase</keyword>
<reference evidence="8" key="1">
    <citation type="journal article" date="2021" name="PeerJ">
        <title>Extensive microbial diversity within the chicken gut microbiome revealed by metagenomics and culture.</title>
        <authorList>
            <person name="Gilroy R."/>
            <person name="Ravi A."/>
            <person name="Getino M."/>
            <person name="Pursley I."/>
            <person name="Horton D.L."/>
            <person name="Alikhan N.F."/>
            <person name="Baker D."/>
            <person name="Gharbi K."/>
            <person name="Hall N."/>
            <person name="Watson M."/>
            <person name="Adriaenssens E.M."/>
            <person name="Foster-Nyarko E."/>
            <person name="Jarju S."/>
            <person name="Secka A."/>
            <person name="Antonio M."/>
            <person name="Oren A."/>
            <person name="Chaudhuri R.R."/>
            <person name="La Ragione R."/>
            <person name="Hildebrand F."/>
            <person name="Pallen M.J."/>
        </authorList>
    </citation>
    <scope>NUCLEOTIDE SEQUENCE</scope>
    <source>
        <strain evidence="8">14324</strain>
    </source>
</reference>
<accession>A0A9D2DR01</accession>
<proteinExistence type="inferred from homology"/>
<dbReference type="SUPFAM" id="SSF52218">
    <property type="entry name" value="Flavoproteins"/>
    <property type="match status" value="1"/>
</dbReference>
<evidence type="ECO:0000256" key="1">
    <source>
        <dbReference type="ARBA" id="ARBA00022630"/>
    </source>
</evidence>
<evidence type="ECO:0000313" key="8">
    <source>
        <dbReference type="EMBL" id="HIZ21429.1"/>
    </source>
</evidence>
<comment type="catalytic activity">
    <reaction evidence="5">
        <text>N,N-dimethyl-1,4-phenylenediamine + anthranilate + 2 NAD(+) = 2-(4-dimethylaminophenyl)diazenylbenzoate + 2 NADH + 2 H(+)</text>
        <dbReference type="Rhea" id="RHEA:55872"/>
        <dbReference type="ChEBI" id="CHEBI:15378"/>
        <dbReference type="ChEBI" id="CHEBI:15783"/>
        <dbReference type="ChEBI" id="CHEBI:16567"/>
        <dbReference type="ChEBI" id="CHEBI:57540"/>
        <dbReference type="ChEBI" id="CHEBI:57945"/>
        <dbReference type="ChEBI" id="CHEBI:71579"/>
        <dbReference type="EC" id="1.7.1.17"/>
    </reaction>
    <physiologicalReaction direction="right-to-left" evidence="5">
        <dbReference type="Rhea" id="RHEA:55874"/>
    </physiologicalReaction>
</comment>
<dbReference type="Proteomes" id="UP000824041">
    <property type="component" value="Unassembled WGS sequence"/>
</dbReference>
<evidence type="ECO:0000259" key="7">
    <source>
        <dbReference type="Pfam" id="PF02525"/>
    </source>
</evidence>